<evidence type="ECO:0000313" key="3">
    <source>
        <dbReference type="EMBL" id="BCJ86563.1"/>
    </source>
</evidence>
<feature type="region of interest" description="Disordered" evidence="2">
    <location>
        <begin position="118"/>
        <end position="148"/>
    </location>
</feature>
<evidence type="ECO:0000256" key="1">
    <source>
        <dbReference type="ARBA" id="ARBA00044755"/>
    </source>
</evidence>
<evidence type="ECO:0000256" key="2">
    <source>
        <dbReference type="SAM" id="MobiDB-lite"/>
    </source>
</evidence>
<accession>A0A7I8D8U5</accession>
<name>A0A7I8D8U5_9BACL</name>
<dbReference type="AlphaFoldDB" id="A0A7I8D8U5"/>
<dbReference type="PANTHER" id="PTHR35024:SF4">
    <property type="entry name" value="POLYMER-FORMING CYTOSKELETAL PROTEIN"/>
    <property type="match status" value="1"/>
</dbReference>
<dbReference type="Proteomes" id="UP000593802">
    <property type="component" value="Chromosome"/>
</dbReference>
<gene>
    <name evidence="3" type="ORF">skT53_15480</name>
</gene>
<dbReference type="InterPro" id="IPR007607">
    <property type="entry name" value="BacA/B"/>
</dbReference>
<feature type="compositionally biased region" description="Polar residues" evidence="2">
    <location>
        <begin position="131"/>
        <end position="148"/>
    </location>
</feature>
<protein>
    <recommendedName>
        <fullName evidence="5">Polymer-forming cytoskeletal protein</fullName>
    </recommendedName>
</protein>
<dbReference type="PANTHER" id="PTHR35024">
    <property type="entry name" value="HYPOTHETICAL CYTOSOLIC PROTEIN"/>
    <property type="match status" value="1"/>
</dbReference>
<comment type="similarity">
    <text evidence="1">Belongs to the bactofilin family.</text>
</comment>
<dbReference type="KEGG" id="eff:skT53_15480"/>
<organism evidence="3 4">
    <name type="scientific">Effusibacillus dendaii</name>
    <dbReference type="NCBI Taxonomy" id="2743772"/>
    <lineage>
        <taxon>Bacteria</taxon>
        <taxon>Bacillati</taxon>
        <taxon>Bacillota</taxon>
        <taxon>Bacilli</taxon>
        <taxon>Bacillales</taxon>
        <taxon>Alicyclobacillaceae</taxon>
        <taxon>Effusibacillus</taxon>
    </lineage>
</organism>
<dbReference type="RefSeq" id="WP_200760554.1">
    <property type="nucleotide sequence ID" value="NZ_AP023366.1"/>
</dbReference>
<evidence type="ECO:0008006" key="5">
    <source>
        <dbReference type="Google" id="ProtNLM"/>
    </source>
</evidence>
<proteinExistence type="inferred from homology"/>
<dbReference type="EMBL" id="AP023366">
    <property type="protein sequence ID" value="BCJ86563.1"/>
    <property type="molecule type" value="Genomic_DNA"/>
</dbReference>
<evidence type="ECO:0000313" key="4">
    <source>
        <dbReference type="Proteomes" id="UP000593802"/>
    </source>
</evidence>
<dbReference type="Pfam" id="PF04519">
    <property type="entry name" value="Bactofilin"/>
    <property type="match status" value="1"/>
</dbReference>
<keyword evidence="4" id="KW-1185">Reference proteome</keyword>
<sequence length="148" mass="15527">MFKKEIPVANGKVDTLIGPNTTIEGKVQATGILRVEGRIRGELESDGDVIIGEKGEVHAHIHARHVTVAGKVTGNISAVGRMHLVTTGSLEGDIEATTIVIEEGAFFKGNCRMGETAAGKGGSMQKEHLESASTPVSSNVTSTYIQTS</sequence>
<reference evidence="3 4" key="1">
    <citation type="submission" date="2020-08" db="EMBL/GenBank/DDBJ databases">
        <title>Complete Genome Sequence of Effusibacillus dendaii Strain skT53, Isolated from Farmland soil.</title>
        <authorList>
            <person name="Konishi T."/>
            <person name="Kawasaki H."/>
        </authorList>
    </citation>
    <scope>NUCLEOTIDE SEQUENCE [LARGE SCALE GENOMIC DNA]</scope>
    <source>
        <strain evidence="4">skT53</strain>
    </source>
</reference>